<keyword evidence="4" id="KW-1185">Reference proteome</keyword>
<dbReference type="Proteomes" id="UP000008837">
    <property type="component" value="Unassembled WGS sequence"/>
</dbReference>
<dbReference type="STRING" id="425265.A8QAM4"/>
<feature type="region of interest" description="Disordered" evidence="1">
    <location>
        <begin position="204"/>
        <end position="247"/>
    </location>
</feature>
<dbReference type="RefSeq" id="XP_001728995.1">
    <property type="nucleotide sequence ID" value="XM_001728943.1"/>
</dbReference>
<feature type="compositionally biased region" description="Polar residues" evidence="1">
    <location>
        <begin position="204"/>
        <end position="216"/>
    </location>
</feature>
<evidence type="ECO:0000259" key="2">
    <source>
        <dbReference type="PROSITE" id="PS00036"/>
    </source>
</evidence>
<feature type="domain" description="BZIP" evidence="2">
    <location>
        <begin position="330"/>
        <end position="344"/>
    </location>
</feature>
<evidence type="ECO:0000313" key="3">
    <source>
        <dbReference type="EMBL" id="EDP41781.1"/>
    </source>
</evidence>
<organism evidence="3 4">
    <name type="scientific">Malassezia globosa (strain ATCC MYA-4612 / CBS 7966)</name>
    <name type="common">Dandruff-associated fungus</name>
    <dbReference type="NCBI Taxonomy" id="425265"/>
    <lineage>
        <taxon>Eukaryota</taxon>
        <taxon>Fungi</taxon>
        <taxon>Dikarya</taxon>
        <taxon>Basidiomycota</taxon>
        <taxon>Ustilaginomycotina</taxon>
        <taxon>Malasseziomycetes</taxon>
        <taxon>Malasseziales</taxon>
        <taxon>Malasseziaceae</taxon>
        <taxon>Malassezia</taxon>
    </lineage>
</organism>
<dbReference type="VEuPathDB" id="FungiDB:MGL_3783"/>
<dbReference type="AlphaFoldDB" id="A8QAM4"/>
<dbReference type="InterPro" id="IPR004827">
    <property type="entry name" value="bZIP"/>
</dbReference>
<dbReference type="CDD" id="cd12193">
    <property type="entry name" value="bZIP_GCN4"/>
    <property type="match status" value="1"/>
</dbReference>
<dbReference type="Gene3D" id="3.30.160.60">
    <property type="entry name" value="Classic Zinc Finger"/>
    <property type="match status" value="1"/>
</dbReference>
<sequence>MGSTLPAPDDVHRVTGPVQTQTASEALMDHLSSTLPLFSAPSESLQSEWSDTSPNLADSLLSMDFDSTSTLGTSLYQSEIPSDSSLSPLATPKDAVGSRLFAPVDAVVLPTTDAFCHWPDSDALSEPNSKRARLNEPCCLPDSIIKQDFTLFPDDDEQQSRRQVPSSLQTSLVTGDESASVLNLLDSLNSSVCDASPFLSPEPTSTSALSKVFSPNTHPPASLTQTANKSPIPEIAGTEGITSRSSATTLVPASADLADAVKSFRGTHRRRRDAHELLPLNAPVQPRTYHTESATSRRDSKEQSSVSPAEPPLISDGSSPRPEMDARSMKRLSNTIAARRSRHRKAEELKRLYETIEELESQVQQWKERCNKAEMERDRLRRVEPLV</sequence>
<dbReference type="KEGG" id="mgl:MGL_3783"/>
<reference evidence="3 4" key="1">
    <citation type="journal article" date="2007" name="Proc. Natl. Acad. Sci. U.S.A.">
        <title>Dandruff-associated Malassezia genomes reveal convergent and divergent virulence traits shared with plant and human fungal pathogens.</title>
        <authorList>
            <person name="Xu J."/>
            <person name="Saunders C.W."/>
            <person name="Hu P."/>
            <person name="Grant R.A."/>
            <person name="Boekhout T."/>
            <person name="Kuramae E.E."/>
            <person name="Kronstad J.W."/>
            <person name="Deangelis Y.M."/>
            <person name="Reeder N.L."/>
            <person name="Johnstone K.R."/>
            <person name="Leland M."/>
            <person name="Fieno A.M."/>
            <person name="Begley W.M."/>
            <person name="Sun Y."/>
            <person name="Lacey M.P."/>
            <person name="Chaudhary T."/>
            <person name="Keough T."/>
            <person name="Chu L."/>
            <person name="Sears R."/>
            <person name="Yuan B."/>
            <person name="Dawson T.L.Jr."/>
        </authorList>
    </citation>
    <scope>NUCLEOTIDE SEQUENCE [LARGE SCALE GENOMIC DNA]</scope>
    <source>
        <strain evidence="4">ATCC MYA-4612 / CBS 7966</strain>
    </source>
</reference>
<comment type="caution">
    <text evidence="3">The sequence shown here is derived from an EMBL/GenBank/DDBJ whole genome shotgun (WGS) entry which is preliminary data.</text>
</comment>
<gene>
    <name evidence="3" type="ORF">MGL_3783</name>
</gene>
<dbReference type="GO" id="GO:0003700">
    <property type="term" value="F:DNA-binding transcription factor activity"/>
    <property type="evidence" value="ECO:0007669"/>
    <property type="project" value="InterPro"/>
</dbReference>
<dbReference type="OMA" id="FRGTHRR"/>
<proteinExistence type="predicted"/>
<dbReference type="OrthoDB" id="2257100at2759"/>
<evidence type="ECO:0000256" key="1">
    <source>
        <dbReference type="SAM" id="MobiDB-lite"/>
    </source>
</evidence>
<dbReference type="SUPFAM" id="SSF57959">
    <property type="entry name" value="Leucine zipper domain"/>
    <property type="match status" value="1"/>
</dbReference>
<dbReference type="GeneID" id="5853302"/>
<feature type="region of interest" description="Disordered" evidence="1">
    <location>
        <begin position="266"/>
        <end position="343"/>
    </location>
</feature>
<feature type="region of interest" description="Disordered" evidence="1">
    <location>
        <begin position="1"/>
        <end position="20"/>
    </location>
</feature>
<dbReference type="InParanoid" id="A8QAM4"/>
<evidence type="ECO:0000313" key="4">
    <source>
        <dbReference type="Proteomes" id="UP000008837"/>
    </source>
</evidence>
<accession>A8QAM4</accession>
<dbReference type="EMBL" id="AAYY01000015">
    <property type="protein sequence ID" value="EDP41781.1"/>
    <property type="molecule type" value="Genomic_DNA"/>
</dbReference>
<name>A8QAM4_MALGO</name>
<dbReference type="InterPro" id="IPR046347">
    <property type="entry name" value="bZIP_sf"/>
</dbReference>
<dbReference type="PROSITE" id="PS00036">
    <property type="entry name" value="BZIP_BASIC"/>
    <property type="match status" value="1"/>
</dbReference>
<protein>
    <recommendedName>
        <fullName evidence="2">BZIP domain-containing protein</fullName>
    </recommendedName>
</protein>